<evidence type="ECO:0008006" key="5">
    <source>
        <dbReference type="Google" id="ProtNLM"/>
    </source>
</evidence>
<evidence type="ECO:0000256" key="1">
    <source>
        <dbReference type="SAM" id="MobiDB-lite"/>
    </source>
</evidence>
<proteinExistence type="predicted"/>
<feature type="region of interest" description="Disordered" evidence="1">
    <location>
        <begin position="24"/>
        <end position="56"/>
    </location>
</feature>
<accession>A0A6P8BDS0</accession>
<feature type="compositionally biased region" description="Low complexity" evidence="1">
    <location>
        <begin position="138"/>
        <end position="174"/>
    </location>
</feature>
<dbReference type="Proteomes" id="UP000515153">
    <property type="component" value="Unplaced"/>
</dbReference>
<reference evidence="4" key="2">
    <citation type="submission" date="2019-10" db="EMBL/GenBank/DDBJ databases">
        <authorList>
            <consortium name="NCBI Genome Project"/>
        </authorList>
    </citation>
    <scope>NUCLEOTIDE SEQUENCE</scope>
    <source>
        <strain evidence="4">NI907</strain>
    </source>
</reference>
<dbReference type="AlphaFoldDB" id="A0A6P8BDS0"/>
<protein>
    <recommendedName>
        <fullName evidence="5">Apple domain-containing protein</fullName>
    </recommendedName>
</protein>
<reference evidence="4" key="3">
    <citation type="submission" date="2025-08" db="UniProtKB">
        <authorList>
            <consortium name="RefSeq"/>
        </authorList>
    </citation>
    <scope>IDENTIFICATION</scope>
    <source>
        <strain evidence="4">NI907</strain>
    </source>
</reference>
<reference evidence="4" key="1">
    <citation type="journal article" date="2019" name="Mol. Biol. Evol.">
        <title>Blast fungal genomes show frequent chromosomal changes, gene gains and losses, and effector gene turnover.</title>
        <authorList>
            <person name="Gomez Luciano L.B."/>
            <person name="Jason Tsai I."/>
            <person name="Chuma I."/>
            <person name="Tosa Y."/>
            <person name="Chen Y.H."/>
            <person name="Li J.Y."/>
            <person name="Li M.Y."/>
            <person name="Jade Lu M.Y."/>
            <person name="Nakayashiki H."/>
            <person name="Li W.H."/>
        </authorList>
    </citation>
    <scope>NUCLEOTIDE SEQUENCE</scope>
    <source>
        <strain evidence="4">NI907</strain>
    </source>
</reference>
<organism evidence="3 4">
    <name type="scientific">Pyricularia grisea</name>
    <name type="common">Crabgrass-specific blast fungus</name>
    <name type="synonym">Magnaporthe grisea</name>
    <dbReference type="NCBI Taxonomy" id="148305"/>
    <lineage>
        <taxon>Eukaryota</taxon>
        <taxon>Fungi</taxon>
        <taxon>Dikarya</taxon>
        <taxon>Ascomycota</taxon>
        <taxon>Pezizomycotina</taxon>
        <taxon>Sordariomycetes</taxon>
        <taxon>Sordariomycetidae</taxon>
        <taxon>Magnaporthales</taxon>
        <taxon>Pyriculariaceae</taxon>
        <taxon>Pyricularia</taxon>
    </lineage>
</organism>
<evidence type="ECO:0000256" key="2">
    <source>
        <dbReference type="SAM" id="Phobius"/>
    </source>
</evidence>
<sequence length="311" mass="33124">MGAQHLSQSGLEVVNNDMQGLQAVHNSNNDDDGRMYSPSSHRQPYNDHWGKTDRSTIATPIPSEYRQTPAFTPAEMYHAPPHAPTHSSETKRGKPVPFGLNPWVFAAMAALIGMIISGAVVGGVLGAQLASSPSSRESTQTTVVTTSGQTTAPTPNNTPQPASTTSSSSSQTVPTTALENYSVASPKDVKMLQWDCPRIDKSSILSTFDKKRFDIECGIDSQNQGAEAPGALSVISVHYAYNLEACLDACAVMNKRSGDAGRDLKCRLVVFHAGMRDNVDKGGNCFLKNATRAEGNNGNTNPSLLTASLVD</sequence>
<keyword evidence="2" id="KW-1133">Transmembrane helix</keyword>
<dbReference type="KEGG" id="pgri:PgNI_05050"/>
<dbReference type="OrthoDB" id="5358884at2759"/>
<feature type="compositionally biased region" description="Basic and acidic residues" evidence="1">
    <location>
        <begin position="44"/>
        <end position="54"/>
    </location>
</feature>
<name>A0A6P8BDS0_PYRGI</name>
<feature type="region of interest" description="Disordered" evidence="1">
    <location>
        <begin position="130"/>
        <end position="174"/>
    </location>
</feature>
<evidence type="ECO:0000313" key="3">
    <source>
        <dbReference type="Proteomes" id="UP000515153"/>
    </source>
</evidence>
<dbReference type="GeneID" id="41960000"/>
<feature type="transmembrane region" description="Helical" evidence="2">
    <location>
        <begin position="103"/>
        <end position="127"/>
    </location>
</feature>
<keyword evidence="2" id="KW-0472">Membrane</keyword>
<keyword evidence="3" id="KW-1185">Reference proteome</keyword>
<gene>
    <name evidence="4" type="ORF">PgNI_05050</name>
</gene>
<dbReference type="RefSeq" id="XP_030985378.1">
    <property type="nucleotide sequence ID" value="XM_031125091.1"/>
</dbReference>
<keyword evidence="2" id="KW-0812">Transmembrane</keyword>
<evidence type="ECO:0000313" key="4">
    <source>
        <dbReference type="RefSeq" id="XP_030985378.1"/>
    </source>
</evidence>